<reference evidence="1" key="1">
    <citation type="submission" date="2014-11" db="EMBL/GenBank/DDBJ databases">
        <authorList>
            <person name="Amaro Gonzalez C."/>
        </authorList>
    </citation>
    <scope>NUCLEOTIDE SEQUENCE</scope>
</reference>
<name>A0A0E9V574_ANGAN</name>
<dbReference type="AlphaFoldDB" id="A0A0E9V574"/>
<evidence type="ECO:0000313" key="1">
    <source>
        <dbReference type="EMBL" id="JAH72383.1"/>
    </source>
</evidence>
<dbReference type="EMBL" id="GBXM01036194">
    <property type="protein sequence ID" value="JAH72383.1"/>
    <property type="molecule type" value="Transcribed_RNA"/>
</dbReference>
<organism evidence="1">
    <name type="scientific">Anguilla anguilla</name>
    <name type="common">European freshwater eel</name>
    <name type="synonym">Muraena anguilla</name>
    <dbReference type="NCBI Taxonomy" id="7936"/>
    <lineage>
        <taxon>Eukaryota</taxon>
        <taxon>Metazoa</taxon>
        <taxon>Chordata</taxon>
        <taxon>Craniata</taxon>
        <taxon>Vertebrata</taxon>
        <taxon>Euteleostomi</taxon>
        <taxon>Actinopterygii</taxon>
        <taxon>Neopterygii</taxon>
        <taxon>Teleostei</taxon>
        <taxon>Anguilliformes</taxon>
        <taxon>Anguillidae</taxon>
        <taxon>Anguilla</taxon>
    </lineage>
</organism>
<proteinExistence type="predicted"/>
<protein>
    <submittedName>
        <fullName evidence="1">Uncharacterized protein</fullName>
    </submittedName>
</protein>
<dbReference type="EMBL" id="GBXM01046242">
    <property type="protein sequence ID" value="JAH62335.1"/>
    <property type="molecule type" value="Transcribed_RNA"/>
</dbReference>
<sequence length="16" mass="1829">MLKYSERKVKGCKGSD</sequence>
<reference evidence="1" key="2">
    <citation type="journal article" date="2015" name="Fish Shellfish Immunol.">
        <title>Early steps in the European eel (Anguilla anguilla)-Vibrio vulnificus interaction in the gills: Role of the RtxA13 toxin.</title>
        <authorList>
            <person name="Callol A."/>
            <person name="Pajuelo D."/>
            <person name="Ebbesson L."/>
            <person name="Teles M."/>
            <person name="MacKenzie S."/>
            <person name="Amaro C."/>
        </authorList>
    </citation>
    <scope>NUCLEOTIDE SEQUENCE</scope>
</reference>
<accession>A0A0E9V574</accession>